<feature type="transmembrane region" description="Helical" evidence="1">
    <location>
        <begin position="5"/>
        <end position="22"/>
    </location>
</feature>
<dbReference type="AlphaFoldDB" id="A0A8J7LMS2"/>
<comment type="caution">
    <text evidence="2">The sequence shown here is derived from an EMBL/GenBank/DDBJ whole genome shotgun (WGS) entry which is preliminary data.</text>
</comment>
<dbReference type="Proteomes" id="UP000610931">
    <property type="component" value="Unassembled WGS sequence"/>
</dbReference>
<protein>
    <submittedName>
        <fullName evidence="2">FUSC family protein</fullName>
    </submittedName>
</protein>
<sequence length="114" mass="12491">MKKITTILAIIASFLAIILSVLPVSNLAIFPAIAALAFGLVAFYLSKKSGHVKKIIQFTFLLTIIAISISIYKAMFTTIEVAETKALEAKESQSKEEALKDLEEIDMDELEIGE</sequence>
<evidence type="ECO:0000313" key="2">
    <source>
        <dbReference type="EMBL" id="MBJ6367018.1"/>
    </source>
</evidence>
<proteinExistence type="predicted"/>
<gene>
    <name evidence="2" type="ORF">JF259_02845</name>
</gene>
<keyword evidence="1" id="KW-0812">Transmembrane</keyword>
<dbReference type="EMBL" id="JAELVQ010000002">
    <property type="protein sequence ID" value="MBJ6367018.1"/>
    <property type="molecule type" value="Genomic_DNA"/>
</dbReference>
<keyword evidence="1" id="KW-1133">Transmembrane helix</keyword>
<evidence type="ECO:0000313" key="3">
    <source>
        <dbReference type="Proteomes" id="UP000610931"/>
    </source>
</evidence>
<dbReference type="RefSeq" id="WP_199113104.1">
    <property type="nucleotide sequence ID" value="NZ_JAELVQ010000002.1"/>
</dbReference>
<keyword evidence="3" id="KW-1185">Reference proteome</keyword>
<keyword evidence="1" id="KW-0472">Membrane</keyword>
<accession>A0A8J7LMS2</accession>
<organism evidence="2 3">
    <name type="scientific">Snuella sedimenti</name>
    <dbReference type="NCBI Taxonomy" id="2798802"/>
    <lineage>
        <taxon>Bacteria</taxon>
        <taxon>Pseudomonadati</taxon>
        <taxon>Bacteroidota</taxon>
        <taxon>Flavobacteriia</taxon>
        <taxon>Flavobacteriales</taxon>
        <taxon>Flavobacteriaceae</taxon>
        <taxon>Snuella</taxon>
    </lineage>
</organism>
<name>A0A8J7LMS2_9FLAO</name>
<evidence type="ECO:0000256" key="1">
    <source>
        <dbReference type="SAM" id="Phobius"/>
    </source>
</evidence>
<feature type="transmembrane region" description="Helical" evidence="1">
    <location>
        <begin position="58"/>
        <end position="76"/>
    </location>
</feature>
<feature type="transmembrane region" description="Helical" evidence="1">
    <location>
        <begin position="28"/>
        <end position="46"/>
    </location>
</feature>
<reference evidence="2" key="1">
    <citation type="submission" date="2020-12" db="EMBL/GenBank/DDBJ databases">
        <title>Snuella sp. nov., isolated from sediment in Incheon.</title>
        <authorList>
            <person name="Kim W."/>
        </authorList>
    </citation>
    <scope>NUCLEOTIDE SEQUENCE</scope>
    <source>
        <strain evidence="2">CAU 1569</strain>
    </source>
</reference>